<evidence type="ECO:0000313" key="4">
    <source>
        <dbReference type="EMBL" id="SJZ91314.1"/>
    </source>
</evidence>
<reference evidence="4 5" key="1">
    <citation type="submission" date="2017-02" db="EMBL/GenBank/DDBJ databases">
        <authorList>
            <person name="Peterson S.W."/>
        </authorList>
    </citation>
    <scope>NUCLEOTIDE SEQUENCE [LARGE SCALE GENOMIC DNA]</scope>
    <source>
        <strain evidence="4 5">ATCC BAA-1030</strain>
    </source>
</reference>
<evidence type="ECO:0000259" key="3">
    <source>
        <dbReference type="PROSITE" id="PS50893"/>
    </source>
</evidence>
<keyword evidence="2 4" id="KW-0067">ATP-binding</keyword>
<dbReference type="RefSeq" id="WP_078807736.1">
    <property type="nucleotide sequence ID" value="NZ_FUXI01000021.1"/>
</dbReference>
<proteinExistence type="predicted"/>
<dbReference type="STRING" id="263852.SAMN02745116_01807"/>
<name>A0A1T4PIE1_9ENTE</name>
<sequence>MVVILKNIGKTFKKHRVFENVSLEIRKNSLITFVGPNGVGKTTLLKVIAGILHKDEGNIFFDTKEIFSTKESFHSLAFFVSESTLMENLTGREHLLLLPKEQKERTEKLIEYFVAHDLLKKKVKSYSLGMKQILLIILTCSFDVPILIFDEILNGLDPINRRKAMNLLLKLKKEKIIFLSSHQLMEVSEVSDEIYFLHDEGLEKLEEEIDSMSLESLYLEKITEGLDEAEIDF</sequence>
<dbReference type="EMBL" id="FUXI01000021">
    <property type="protein sequence ID" value="SJZ91314.1"/>
    <property type="molecule type" value="Genomic_DNA"/>
</dbReference>
<dbReference type="SMART" id="SM00382">
    <property type="entry name" value="AAA"/>
    <property type="match status" value="1"/>
</dbReference>
<keyword evidence="5" id="KW-1185">Reference proteome</keyword>
<dbReference type="Proteomes" id="UP000190328">
    <property type="component" value="Unassembled WGS sequence"/>
</dbReference>
<dbReference type="Gene3D" id="3.40.50.300">
    <property type="entry name" value="P-loop containing nucleotide triphosphate hydrolases"/>
    <property type="match status" value="1"/>
</dbReference>
<feature type="domain" description="ABC transporter" evidence="3">
    <location>
        <begin position="3"/>
        <end position="224"/>
    </location>
</feature>
<dbReference type="AlphaFoldDB" id="A0A1T4PIE1"/>
<dbReference type="OrthoDB" id="9804819at2"/>
<dbReference type="Pfam" id="PF00005">
    <property type="entry name" value="ABC_tran"/>
    <property type="match status" value="1"/>
</dbReference>
<dbReference type="GO" id="GO:0005524">
    <property type="term" value="F:ATP binding"/>
    <property type="evidence" value="ECO:0007669"/>
    <property type="project" value="UniProtKB-KW"/>
</dbReference>
<evidence type="ECO:0000256" key="1">
    <source>
        <dbReference type="ARBA" id="ARBA00022741"/>
    </source>
</evidence>
<organism evidence="4 5">
    <name type="scientific">Pilibacter termitis</name>
    <dbReference type="NCBI Taxonomy" id="263852"/>
    <lineage>
        <taxon>Bacteria</taxon>
        <taxon>Bacillati</taxon>
        <taxon>Bacillota</taxon>
        <taxon>Bacilli</taxon>
        <taxon>Lactobacillales</taxon>
        <taxon>Enterococcaceae</taxon>
        <taxon>Pilibacter</taxon>
    </lineage>
</organism>
<gene>
    <name evidence="4" type="ORF">SAMN02745116_01807</name>
</gene>
<evidence type="ECO:0000256" key="2">
    <source>
        <dbReference type="ARBA" id="ARBA00022840"/>
    </source>
</evidence>
<dbReference type="PANTHER" id="PTHR43158">
    <property type="entry name" value="SKFA PEPTIDE EXPORT ATP-BINDING PROTEIN SKFE"/>
    <property type="match status" value="1"/>
</dbReference>
<dbReference type="GO" id="GO:0016887">
    <property type="term" value="F:ATP hydrolysis activity"/>
    <property type="evidence" value="ECO:0007669"/>
    <property type="project" value="InterPro"/>
</dbReference>
<dbReference type="InterPro" id="IPR003439">
    <property type="entry name" value="ABC_transporter-like_ATP-bd"/>
</dbReference>
<protein>
    <submittedName>
        <fullName evidence="4">ABC-2 type transport system ATP-binding protein</fullName>
    </submittedName>
</protein>
<dbReference type="InterPro" id="IPR027417">
    <property type="entry name" value="P-loop_NTPase"/>
</dbReference>
<dbReference type="InterPro" id="IPR003593">
    <property type="entry name" value="AAA+_ATPase"/>
</dbReference>
<dbReference type="PROSITE" id="PS50893">
    <property type="entry name" value="ABC_TRANSPORTER_2"/>
    <property type="match status" value="1"/>
</dbReference>
<dbReference type="PANTHER" id="PTHR43158:SF2">
    <property type="entry name" value="SKFA PEPTIDE EXPORT ATP-BINDING PROTEIN SKFE"/>
    <property type="match status" value="1"/>
</dbReference>
<evidence type="ECO:0000313" key="5">
    <source>
        <dbReference type="Proteomes" id="UP000190328"/>
    </source>
</evidence>
<keyword evidence="1" id="KW-0547">Nucleotide-binding</keyword>
<accession>A0A1T4PIE1</accession>
<dbReference type="SUPFAM" id="SSF52540">
    <property type="entry name" value="P-loop containing nucleoside triphosphate hydrolases"/>
    <property type="match status" value="1"/>
</dbReference>